<dbReference type="Pfam" id="PF08238">
    <property type="entry name" value="Sel1"/>
    <property type="match status" value="7"/>
</dbReference>
<feature type="region of interest" description="Disordered" evidence="2">
    <location>
        <begin position="69"/>
        <end position="114"/>
    </location>
</feature>
<dbReference type="Proteomes" id="UP001448207">
    <property type="component" value="Unassembled WGS sequence"/>
</dbReference>
<feature type="compositionally biased region" description="Polar residues" evidence="2">
    <location>
        <begin position="87"/>
        <end position="114"/>
    </location>
</feature>
<comment type="caution">
    <text evidence="3">The sequence shown here is derived from an EMBL/GenBank/DDBJ whole genome shotgun (WGS) entry which is preliminary data.</text>
</comment>
<reference evidence="3 4" key="1">
    <citation type="submission" date="2024-04" db="EMBL/GenBank/DDBJ databases">
        <title>Symmetric and asymmetric DNA N6-adenine methylation regulates different biological responses in Mucorales.</title>
        <authorList>
            <consortium name="Lawrence Berkeley National Laboratory"/>
            <person name="Lax C."/>
            <person name="Mondo S.J."/>
            <person name="Osorio-Concepcion M."/>
            <person name="Muszewska A."/>
            <person name="Corrochano-Luque M."/>
            <person name="Gutierrez G."/>
            <person name="Riley R."/>
            <person name="Lipzen A."/>
            <person name="Guo J."/>
            <person name="Hundley H."/>
            <person name="Amirebrahimi M."/>
            <person name="Ng V."/>
            <person name="Lorenzo-Gutierrez D."/>
            <person name="Binder U."/>
            <person name="Yang J."/>
            <person name="Song Y."/>
            <person name="Canovas D."/>
            <person name="Navarro E."/>
            <person name="Freitag M."/>
            <person name="Gabaldon T."/>
            <person name="Grigoriev I.V."/>
            <person name="Corrochano L.M."/>
            <person name="Nicolas F.E."/>
            <person name="Garre V."/>
        </authorList>
    </citation>
    <scope>NUCLEOTIDE SEQUENCE [LARGE SCALE GENOMIC DNA]</scope>
    <source>
        <strain evidence="3 4">L51</strain>
    </source>
</reference>
<keyword evidence="1" id="KW-0677">Repeat</keyword>
<organism evidence="3 4">
    <name type="scientific">Phycomyces blakesleeanus</name>
    <dbReference type="NCBI Taxonomy" id="4837"/>
    <lineage>
        <taxon>Eukaryota</taxon>
        <taxon>Fungi</taxon>
        <taxon>Fungi incertae sedis</taxon>
        <taxon>Mucoromycota</taxon>
        <taxon>Mucoromycotina</taxon>
        <taxon>Mucoromycetes</taxon>
        <taxon>Mucorales</taxon>
        <taxon>Phycomycetaceae</taxon>
        <taxon>Phycomyces</taxon>
    </lineage>
</organism>
<proteinExistence type="predicted"/>
<evidence type="ECO:0000256" key="1">
    <source>
        <dbReference type="ARBA" id="ARBA00022737"/>
    </source>
</evidence>
<feature type="region of interest" description="Disordered" evidence="2">
    <location>
        <begin position="159"/>
        <end position="178"/>
    </location>
</feature>
<dbReference type="InterPro" id="IPR051726">
    <property type="entry name" value="Chitin_Synth_Reg"/>
</dbReference>
<dbReference type="SUPFAM" id="SSF81901">
    <property type="entry name" value="HCP-like"/>
    <property type="match status" value="1"/>
</dbReference>
<dbReference type="InterPro" id="IPR011990">
    <property type="entry name" value="TPR-like_helical_dom_sf"/>
</dbReference>
<dbReference type="Gene3D" id="1.25.40.10">
    <property type="entry name" value="Tetratricopeptide repeat domain"/>
    <property type="match status" value="3"/>
</dbReference>
<evidence type="ECO:0000313" key="4">
    <source>
        <dbReference type="Proteomes" id="UP001448207"/>
    </source>
</evidence>
<sequence>MLQTENESLPDPFNSGLATHCITKGILDKQHPAGIMPFNEKLDHLEVINSPLPCPVNLHTEIWEEPHDIEPQGSLTSNSSGSSQSGINDLNTSLAGFSSDTHSQVTSPSNRTTPQTVEQVYKLCERARATGNPRVQLELCNEFIDSFQLKCTNESLESFSSGSSSFAPGDPKKPKIKKKDRTVNEVMLKEALRILERLATTGQGMGKCADSEAQYILANFLGMGGLGLKVNHDRAFQLYIQASKQCHPEATYRAAVCYELGLGTRKDTSRAIIFYRKAAHLCHPASMYKLGMIMLRGYCNQTPVMREAVCWLQRAAKHATAQVPHALHTLAMIQITGELGESTSMLADTAYAIELLLKAATFGYAPSQVKLGECYETGELVKPDDRLSILWYSRAAQLGSAEGALGLSTWYLTGSETQGLLDQSDLQALLWARKATIVALAMENDSKRWTLAKACYTVGFYMEHGIGLDVPSIEEAIEWYKQSADNGHYDAARRLDHIRAMTHHTDEVDGKQRRQSHCHTM</sequence>
<keyword evidence="4" id="KW-1185">Reference proteome</keyword>
<dbReference type="EMBL" id="JBCLYO010000006">
    <property type="protein sequence ID" value="KAL0087692.1"/>
    <property type="molecule type" value="Genomic_DNA"/>
</dbReference>
<gene>
    <name evidence="3" type="ORF">J3Q64DRAFT_1733971</name>
</gene>
<evidence type="ECO:0000313" key="3">
    <source>
        <dbReference type="EMBL" id="KAL0087692.1"/>
    </source>
</evidence>
<dbReference type="PANTHER" id="PTHR46430">
    <property type="entry name" value="PROTEIN SKT5-RELATED"/>
    <property type="match status" value="1"/>
</dbReference>
<name>A0ABR3B279_PHYBL</name>
<dbReference type="InterPro" id="IPR006597">
    <property type="entry name" value="Sel1-like"/>
</dbReference>
<protein>
    <submittedName>
        <fullName evidence="3">Uncharacterized protein</fullName>
    </submittedName>
</protein>
<dbReference type="SMART" id="SM00671">
    <property type="entry name" value="SEL1"/>
    <property type="match status" value="6"/>
</dbReference>
<feature type="compositionally biased region" description="Low complexity" evidence="2">
    <location>
        <begin position="73"/>
        <end position="86"/>
    </location>
</feature>
<evidence type="ECO:0000256" key="2">
    <source>
        <dbReference type="SAM" id="MobiDB-lite"/>
    </source>
</evidence>
<accession>A0ABR3B279</accession>